<keyword evidence="2" id="KW-0369">Histidine metabolism</keyword>
<protein>
    <recommendedName>
        <fullName evidence="8 9">Histidine utilization repressor</fullName>
    </recommendedName>
</protein>
<keyword evidence="4" id="KW-0238">DNA-binding</keyword>
<evidence type="ECO:0000256" key="4">
    <source>
        <dbReference type="ARBA" id="ARBA00023125"/>
    </source>
</evidence>
<evidence type="ECO:0000256" key="1">
    <source>
        <dbReference type="ARBA" id="ARBA00022491"/>
    </source>
</evidence>
<reference evidence="11 12" key="2">
    <citation type="journal article" date="2012" name="J. Bacteriol.">
        <title>Complete Genome Sequence of Rahnella sp. Strain Y9602, a Gammaproteobacterium Isolate from Metal- and Radionuclide-Contaminated Soil.</title>
        <authorList>
            <person name="Martinez R.J."/>
            <person name="Bruce D."/>
            <person name="Detter C."/>
            <person name="Goodwin L.A."/>
            <person name="Han J."/>
            <person name="Han C.S."/>
            <person name="Held B."/>
            <person name="Land M.L."/>
            <person name="Mikhailova N."/>
            <person name="Nolan M."/>
            <person name="Pennacchio L."/>
            <person name="Pitluck S."/>
            <person name="Tapia R."/>
            <person name="Woyke T."/>
            <person name="Sobecky P.A."/>
        </authorList>
    </citation>
    <scope>NUCLEOTIDE SEQUENCE [LARGE SCALE GENOMIC DNA]</scope>
    <source>
        <strain evidence="11 12">Y9602</strain>
    </source>
</reference>
<dbReference type="SMART" id="SM00345">
    <property type="entry name" value="HTH_GNTR"/>
    <property type="match status" value="1"/>
</dbReference>
<dbReference type="RefSeq" id="WP_013575668.1">
    <property type="nucleotide sequence ID" value="NC_015061.1"/>
</dbReference>
<evidence type="ECO:0000256" key="8">
    <source>
        <dbReference type="ARBA" id="ARBA00071620"/>
    </source>
</evidence>
<reference evidence="12" key="1">
    <citation type="submission" date="2011-01" db="EMBL/GenBank/DDBJ databases">
        <title>Complete sequence of chromosome of Rahnella sp. Y9602.</title>
        <authorList>
            <consortium name="US DOE Joint Genome Institute"/>
            <person name="Lucas S."/>
            <person name="Copeland A."/>
            <person name="Lapidus A."/>
            <person name="Cheng J.-F."/>
            <person name="Goodwin L."/>
            <person name="Pitluck S."/>
            <person name="Lu M."/>
            <person name="Detter J.C."/>
            <person name="Han C."/>
            <person name="Tapia R."/>
            <person name="Land M."/>
            <person name="Hauser L."/>
            <person name="Kyrpides N."/>
            <person name="Ivanova N."/>
            <person name="Ovchinnikova G."/>
            <person name="Pagani I."/>
            <person name="Sobecky P.A."/>
            <person name="Martinez R.J."/>
            <person name="Woyke T."/>
        </authorList>
    </citation>
    <scope>NUCLEOTIDE SEQUENCE [LARGE SCALE GENOMIC DNA]</scope>
    <source>
        <strain evidence="12">Y9602</strain>
    </source>
</reference>
<dbReference type="OrthoDB" id="9808698at2"/>
<dbReference type="PANTHER" id="PTHR44846:SF16">
    <property type="entry name" value="TRANSCRIPTIONAL REGULATOR PHNF-RELATED"/>
    <property type="match status" value="1"/>
</dbReference>
<dbReference type="GO" id="GO:0045892">
    <property type="term" value="P:negative regulation of DNA-templated transcription"/>
    <property type="evidence" value="ECO:0007669"/>
    <property type="project" value="UniProtKB-UniRule"/>
</dbReference>
<dbReference type="GO" id="GO:0006547">
    <property type="term" value="P:L-histidine metabolic process"/>
    <property type="evidence" value="ECO:0007669"/>
    <property type="project" value="UniProtKB-UniRule"/>
</dbReference>
<dbReference type="HOGENOM" id="CLU_063236_0_1_6"/>
<dbReference type="PRINTS" id="PR00035">
    <property type="entry name" value="HTHGNTR"/>
</dbReference>
<evidence type="ECO:0000313" key="11">
    <source>
        <dbReference type="EMBL" id="ADW73968.1"/>
    </source>
</evidence>
<proteinExistence type="predicted"/>
<dbReference type="SMART" id="SM00866">
    <property type="entry name" value="UTRA"/>
    <property type="match status" value="1"/>
</dbReference>
<dbReference type="GO" id="GO:0003677">
    <property type="term" value="F:DNA binding"/>
    <property type="evidence" value="ECO:0007669"/>
    <property type="project" value="UniProtKB-UniRule"/>
</dbReference>
<dbReference type="InterPro" id="IPR028978">
    <property type="entry name" value="Chorismate_lyase_/UTRA_dom_sf"/>
</dbReference>
<dbReference type="SUPFAM" id="SSF64288">
    <property type="entry name" value="Chorismate lyase-like"/>
    <property type="match status" value="1"/>
</dbReference>
<evidence type="ECO:0000256" key="6">
    <source>
        <dbReference type="ARBA" id="ARBA00058362"/>
    </source>
</evidence>
<dbReference type="CDD" id="cd07377">
    <property type="entry name" value="WHTH_GntR"/>
    <property type="match status" value="1"/>
</dbReference>
<dbReference type="Pfam" id="PF07702">
    <property type="entry name" value="UTRA"/>
    <property type="match status" value="1"/>
</dbReference>
<gene>
    <name evidence="11" type="ordered locus">Rahaq_2360</name>
</gene>
<dbReference type="NCBIfam" id="TIGR02018">
    <property type="entry name" value="his_ut_repres"/>
    <property type="match status" value="1"/>
</dbReference>
<dbReference type="FunFam" id="1.10.10.10:FF:000079">
    <property type="entry name" value="GntR family transcriptional regulator"/>
    <property type="match status" value="1"/>
</dbReference>
<dbReference type="Pfam" id="PF00392">
    <property type="entry name" value="GntR"/>
    <property type="match status" value="1"/>
</dbReference>
<dbReference type="FunFam" id="3.40.1410.10:FF:000004">
    <property type="entry name" value="Histidine utilization repressor"/>
    <property type="match status" value="1"/>
</dbReference>
<evidence type="ECO:0000259" key="10">
    <source>
        <dbReference type="PROSITE" id="PS50949"/>
    </source>
</evidence>
<organism evidence="11 12">
    <name type="scientific">Rahnella sp. (strain Y9602)</name>
    <dbReference type="NCBI Taxonomy" id="2703885"/>
    <lineage>
        <taxon>Bacteria</taxon>
        <taxon>Pseudomonadati</taxon>
        <taxon>Pseudomonadota</taxon>
        <taxon>Gammaproteobacteria</taxon>
        <taxon>Enterobacterales</taxon>
        <taxon>Yersiniaceae</taxon>
        <taxon>Rahnella</taxon>
    </lineage>
</organism>
<dbReference type="InterPro" id="IPR050679">
    <property type="entry name" value="Bact_HTH_transcr_reg"/>
</dbReference>
<evidence type="ECO:0000256" key="7">
    <source>
        <dbReference type="ARBA" id="ARBA00060686"/>
    </source>
</evidence>
<dbReference type="InterPro" id="IPR036390">
    <property type="entry name" value="WH_DNA-bd_sf"/>
</dbReference>
<sequence length="249" mass="28326">MSSNRTLSEIIADAGDEPSPLYKQVKQGIINQILHGHWQPHQRVPSESELVAELGFSRMTINRALRELTTEGYLLRLQGVGTFVNEMKAFTPMLEVNNISDEIKSRGHFHTSRVLQLGKQIAGDSMAMKFMLLPGVVLFHSVIVHYENDIPVQLEDRLVNPDIAPLYLHQDFTKTTPFAYLTQLAPLTAGEHTIEAVMASHDEQRLLNIHQTEPCLQTLRRTWHHEKVVTCARLLYPGGRYKMFGSFKK</sequence>
<dbReference type="InterPro" id="IPR036388">
    <property type="entry name" value="WH-like_DNA-bd_sf"/>
</dbReference>
<feature type="domain" description="HTH gntR-type" evidence="10">
    <location>
        <begin position="19"/>
        <end position="87"/>
    </location>
</feature>
<dbReference type="Gene3D" id="3.40.1410.10">
    <property type="entry name" value="Chorismate lyase-like"/>
    <property type="match status" value="1"/>
</dbReference>
<dbReference type="AlphaFoldDB" id="A0A0H3FAE1"/>
<keyword evidence="1" id="KW-0678">Repressor</keyword>
<comment type="pathway">
    <text evidence="7">Amino-acid degradation; L-histidine degradation into L-glutamate [regulation].</text>
</comment>
<name>A0A0H3FAE1_RAHSY</name>
<dbReference type="InterPro" id="IPR010248">
    <property type="entry name" value="His_ut_repres"/>
</dbReference>
<dbReference type="Proteomes" id="UP000007257">
    <property type="component" value="Chromosome"/>
</dbReference>
<dbReference type="InterPro" id="IPR000524">
    <property type="entry name" value="Tscrpt_reg_HTH_GntR"/>
</dbReference>
<evidence type="ECO:0000256" key="2">
    <source>
        <dbReference type="ARBA" id="ARBA00022808"/>
    </source>
</evidence>
<evidence type="ECO:0000313" key="12">
    <source>
        <dbReference type="Proteomes" id="UP000007257"/>
    </source>
</evidence>
<dbReference type="PROSITE" id="PS50949">
    <property type="entry name" value="HTH_GNTR"/>
    <property type="match status" value="1"/>
</dbReference>
<comment type="function">
    <text evidence="6">Repressor which binds to the hutP region in the histidine utilization (hut) operon. It blocks the expression of all the hut genes in the absence of inducer.</text>
</comment>
<evidence type="ECO:0000256" key="5">
    <source>
        <dbReference type="ARBA" id="ARBA00023163"/>
    </source>
</evidence>
<keyword evidence="5" id="KW-0804">Transcription</keyword>
<dbReference type="Gene3D" id="1.10.10.10">
    <property type="entry name" value="Winged helix-like DNA-binding domain superfamily/Winged helix DNA-binding domain"/>
    <property type="match status" value="1"/>
</dbReference>
<accession>A0A0H3FAE1</accession>
<dbReference type="PANTHER" id="PTHR44846">
    <property type="entry name" value="MANNOSYL-D-GLYCERATE TRANSPORT/METABOLISM SYSTEM REPRESSOR MNGR-RELATED"/>
    <property type="match status" value="1"/>
</dbReference>
<keyword evidence="3" id="KW-0805">Transcription regulation</keyword>
<evidence type="ECO:0000256" key="9">
    <source>
        <dbReference type="NCBIfam" id="TIGR02018"/>
    </source>
</evidence>
<dbReference type="GO" id="GO:0003700">
    <property type="term" value="F:DNA-binding transcription factor activity"/>
    <property type="evidence" value="ECO:0007669"/>
    <property type="project" value="UniProtKB-UniRule"/>
</dbReference>
<dbReference type="InterPro" id="IPR011663">
    <property type="entry name" value="UTRA"/>
</dbReference>
<dbReference type="KEGG" id="rah:Rahaq_2360"/>
<evidence type="ECO:0000256" key="3">
    <source>
        <dbReference type="ARBA" id="ARBA00023015"/>
    </source>
</evidence>
<dbReference type="EMBL" id="CP002505">
    <property type="protein sequence ID" value="ADW73968.1"/>
    <property type="molecule type" value="Genomic_DNA"/>
</dbReference>
<dbReference type="SUPFAM" id="SSF46785">
    <property type="entry name" value="Winged helix' DNA-binding domain"/>
    <property type="match status" value="1"/>
</dbReference>
<dbReference type="eggNOG" id="COG2188">
    <property type="taxonomic scope" value="Bacteria"/>
</dbReference>